<feature type="transmembrane region" description="Helical" evidence="8">
    <location>
        <begin position="297"/>
        <end position="316"/>
    </location>
</feature>
<keyword evidence="7" id="KW-0479">Metal-binding</keyword>
<evidence type="ECO:0000256" key="4">
    <source>
        <dbReference type="ARBA" id="ARBA00022692"/>
    </source>
</evidence>
<name>A0A918XUM2_9PROT</name>
<evidence type="ECO:0000256" key="1">
    <source>
        <dbReference type="ARBA" id="ARBA00004651"/>
    </source>
</evidence>
<comment type="subcellular location">
    <subcellularLocation>
        <location evidence="1">Cell membrane</location>
        <topology evidence="1">Multi-pass membrane protein</topology>
    </subcellularLocation>
</comment>
<keyword evidence="2" id="KW-1003">Cell membrane</keyword>
<dbReference type="GO" id="GO:0016780">
    <property type="term" value="F:phosphotransferase activity, for other substituted phosphate groups"/>
    <property type="evidence" value="ECO:0007669"/>
    <property type="project" value="InterPro"/>
</dbReference>
<keyword evidence="10" id="KW-1185">Reference proteome</keyword>
<dbReference type="GO" id="GO:0005886">
    <property type="term" value="C:plasma membrane"/>
    <property type="evidence" value="ECO:0007669"/>
    <property type="project" value="UniProtKB-SubCell"/>
</dbReference>
<evidence type="ECO:0000256" key="3">
    <source>
        <dbReference type="ARBA" id="ARBA00022679"/>
    </source>
</evidence>
<dbReference type="Proteomes" id="UP000630353">
    <property type="component" value="Unassembled WGS sequence"/>
</dbReference>
<proteinExistence type="predicted"/>
<reference evidence="9" key="2">
    <citation type="submission" date="2020-09" db="EMBL/GenBank/DDBJ databases">
        <authorList>
            <person name="Sun Q."/>
            <person name="Kim S."/>
        </authorList>
    </citation>
    <scope>NUCLEOTIDE SEQUENCE</scope>
    <source>
        <strain evidence="9">KCTC 42651</strain>
    </source>
</reference>
<evidence type="ECO:0000313" key="9">
    <source>
        <dbReference type="EMBL" id="GHD55044.1"/>
    </source>
</evidence>
<feature type="binding site" evidence="7">
    <location>
        <position position="222"/>
    </location>
    <ligand>
        <name>Mg(2+)</name>
        <dbReference type="ChEBI" id="CHEBI:18420"/>
    </ligand>
</feature>
<dbReference type="Pfam" id="PF00953">
    <property type="entry name" value="Glycos_transf_4"/>
    <property type="match status" value="1"/>
</dbReference>
<accession>A0A918XUM2</accession>
<evidence type="ECO:0000313" key="10">
    <source>
        <dbReference type="Proteomes" id="UP000630353"/>
    </source>
</evidence>
<feature type="transmembrane region" description="Helical" evidence="8">
    <location>
        <begin position="88"/>
        <end position="105"/>
    </location>
</feature>
<organism evidence="9 10">
    <name type="scientific">Thalassobaculum fulvum</name>
    <dbReference type="NCBI Taxonomy" id="1633335"/>
    <lineage>
        <taxon>Bacteria</taxon>
        <taxon>Pseudomonadati</taxon>
        <taxon>Pseudomonadota</taxon>
        <taxon>Alphaproteobacteria</taxon>
        <taxon>Rhodospirillales</taxon>
        <taxon>Thalassobaculaceae</taxon>
        <taxon>Thalassobaculum</taxon>
    </lineage>
</organism>
<feature type="transmembrane region" description="Helical" evidence="8">
    <location>
        <begin position="230"/>
        <end position="259"/>
    </location>
</feature>
<feature type="transmembrane region" description="Helical" evidence="8">
    <location>
        <begin position="112"/>
        <end position="130"/>
    </location>
</feature>
<dbReference type="GO" id="GO:0009103">
    <property type="term" value="P:lipopolysaccharide biosynthetic process"/>
    <property type="evidence" value="ECO:0007669"/>
    <property type="project" value="TreeGrafter"/>
</dbReference>
<dbReference type="InterPro" id="IPR000715">
    <property type="entry name" value="Glycosyl_transferase_4"/>
</dbReference>
<feature type="transmembrane region" description="Helical" evidence="8">
    <location>
        <begin position="177"/>
        <end position="210"/>
    </location>
</feature>
<gene>
    <name evidence="9" type="ORF">GCM10017083_33430</name>
</gene>
<comment type="cofactor">
    <cofactor evidence="7">
        <name>Mg(2+)</name>
        <dbReference type="ChEBI" id="CHEBI:18420"/>
    </cofactor>
</comment>
<keyword evidence="4 8" id="KW-0812">Transmembrane</keyword>
<evidence type="ECO:0000256" key="8">
    <source>
        <dbReference type="SAM" id="Phobius"/>
    </source>
</evidence>
<dbReference type="RefSeq" id="WP_189991696.1">
    <property type="nucleotide sequence ID" value="NZ_BMZS01000008.1"/>
</dbReference>
<dbReference type="GO" id="GO:0046872">
    <property type="term" value="F:metal ion binding"/>
    <property type="evidence" value="ECO:0007669"/>
    <property type="project" value="UniProtKB-KW"/>
</dbReference>
<feature type="transmembrane region" description="Helical" evidence="8">
    <location>
        <begin position="136"/>
        <end position="156"/>
    </location>
</feature>
<dbReference type="PANTHER" id="PTHR22926:SF3">
    <property type="entry name" value="UNDECAPRENYL-PHOSPHATE ALPHA-N-ACETYLGLUCOSAMINYL 1-PHOSPHATE TRANSFERASE"/>
    <property type="match status" value="1"/>
</dbReference>
<reference evidence="9" key="1">
    <citation type="journal article" date="2014" name="Int. J. Syst. Evol. Microbiol.">
        <title>Complete genome sequence of Corynebacterium casei LMG S-19264T (=DSM 44701T), isolated from a smear-ripened cheese.</title>
        <authorList>
            <consortium name="US DOE Joint Genome Institute (JGI-PGF)"/>
            <person name="Walter F."/>
            <person name="Albersmeier A."/>
            <person name="Kalinowski J."/>
            <person name="Ruckert C."/>
        </authorList>
    </citation>
    <scope>NUCLEOTIDE SEQUENCE</scope>
    <source>
        <strain evidence="9">KCTC 42651</strain>
    </source>
</reference>
<keyword evidence="3 9" id="KW-0808">Transferase</keyword>
<protein>
    <submittedName>
        <fullName evidence="9">Glycosyl transferase</fullName>
    </submittedName>
</protein>
<keyword evidence="5 8" id="KW-1133">Transmembrane helix</keyword>
<dbReference type="GO" id="GO:0071555">
    <property type="term" value="P:cell wall organization"/>
    <property type="evidence" value="ECO:0007669"/>
    <property type="project" value="TreeGrafter"/>
</dbReference>
<evidence type="ECO:0000256" key="2">
    <source>
        <dbReference type="ARBA" id="ARBA00022475"/>
    </source>
</evidence>
<evidence type="ECO:0000256" key="5">
    <source>
        <dbReference type="ARBA" id="ARBA00022989"/>
    </source>
</evidence>
<dbReference type="CDD" id="cd06854">
    <property type="entry name" value="GT_WbpL_WbcO_like"/>
    <property type="match status" value="1"/>
</dbReference>
<keyword evidence="7" id="KW-0460">Magnesium</keyword>
<evidence type="ECO:0000256" key="7">
    <source>
        <dbReference type="PIRSR" id="PIRSR600715-1"/>
    </source>
</evidence>
<feature type="transmembrane region" description="Helical" evidence="8">
    <location>
        <begin position="322"/>
        <end position="341"/>
    </location>
</feature>
<dbReference type="AlphaFoldDB" id="A0A918XUM2"/>
<sequence length="350" mass="35623">MVDLPALAAPALAFLLACLGTRVLVGVLTRRAILDRPNERSSHSVPVPRGGGLAVVAAIAAGWIWLLAVDGAGHGAGDADPGADLWRRLVPLAAALALGAISFVDDLRSLGAGVRLGVQALAVAAGLWALDGRGALAAVAPAWIDLPLTALGWLWFVNLYNFMDGIDGITGTETVSIGVGLVGLALLGIAPASVAPVAALLVAAALGFLVWNWHPARIFLGDVGSVPLGYLLGFLLVGLAGTGIVGLAAALLLPLVYVVDATLTLGRRVARGENPAQAHREHVYQRAVIGGASHSAVCLRIAVANAALVALAWLAAPREPVIALAAGAVVVALLFVVLRPAPAPRRVKRA</sequence>
<dbReference type="EMBL" id="BMZS01000008">
    <property type="protein sequence ID" value="GHD55044.1"/>
    <property type="molecule type" value="Genomic_DNA"/>
</dbReference>
<feature type="transmembrane region" description="Helical" evidence="8">
    <location>
        <begin position="50"/>
        <end position="68"/>
    </location>
</feature>
<comment type="caution">
    <text evidence="9">The sequence shown here is derived from an EMBL/GenBank/DDBJ whole genome shotgun (WGS) entry which is preliminary data.</text>
</comment>
<feature type="transmembrane region" description="Helical" evidence="8">
    <location>
        <begin position="6"/>
        <end position="29"/>
    </location>
</feature>
<keyword evidence="6 8" id="KW-0472">Membrane</keyword>
<dbReference type="PANTHER" id="PTHR22926">
    <property type="entry name" value="PHOSPHO-N-ACETYLMURAMOYL-PENTAPEPTIDE-TRANSFERASE"/>
    <property type="match status" value="1"/>
</dbReference>
<evidence type="ECO:0000256" key="6">
    <source>
        <dbReference type="ARBA" id="ARBA00023136"/>
    </source>
</evidence>
<dbReference type="GO" id="GO:0044038">
    <property type="term" value="P:cell wall macromolecule biosynthetic process"/>
    <property type="evidence" value="ECO:0007669"/>
    <property type="project" value="TreeGrafter"/>
</dbReference>
<feature type="binding site" evidence="7">
    <location>
        <position position="161"/>
    </location>
    <ligand>
        <name>Mg(2+)</name>
        <dbReference type="ChEBI" id="CHEBI:18420"/>
    </ligand>
</feature>